<dbReference type="PANTHER" id="PTHR42648">
    <property type="entry name" value="TRANSPOSASE, PUTATIVE-RELATED"/>
    <property type="match status" value="1"/>
</dbReference>
<comment type="caution">
    <text evidence="2">The sequence shown here is derived from an EMBL/GenBank/DDBJ whole genome shotgun (WGS) entry which is preliminary data.</text>
</comment>
<dbReference type="SUPFAM" id="SSF53098">
    <property type="entry name" value="Ribonuclease H-like"/>
    <property type="match status" value="1"/>
</dbReference>
<organism evidence="2 3">
    <name type="scientific">Centaurea solstitialis</name>
    <name type="common">yellow star-thistle</name>
    <dbReference type="NCBI Taxonomy" id="347529"/>
    <lineage>
        <taxon>Eukaryota</taxon>
        <taxon>Viridiplantae</taxon>
        <taxon>Streptophyta</taxon>
        <taxon>Embryophyta</taxon>
        <taxon>Tracheophyta</taxon>
        <taxon>Spermatophyta</taxon>
        <taxon>Magnoliopsida</taxon>
        <taxon>eudicotyledons</taxon>
        <taxon>Gunneridae</taxon>
        <taxon>Pentapetalae</taxon>
        <taxon>asterids</taxon>
        <taxon>campanulids</taxon>
        <taxon>Asterales</taxon>
        <taxon>Asteraceae</taxon>
        <taxon>Carduoideae</taxon>
        <taxon>Cardueae</taxon>
        <taxon>Centaureinae</taxon>
        <taxon>Centaurea</taxon>
    </lineage>
</organism>
<protein>
    <recommendedName>
        <fullName evidence="1">GAG-pre-integrase domain-containing protein</fullName>
    </recommendedName>
</protein>
<dbReference type="InterPro" id="IPR012337">
    <property type="entry name" value="RNaseH-like_sf"/>
</dbReference>
<evidence type="ECO:0000313" key="2">
    <source>
        <dbReference type="EMBL" id="KAJ9542896.1"/>
    </source>
</evidence>
<dbReference type="AlphaFoldDB" id="A0AA38SVX5"/>
<gene>
    <name evidence="2" type="ORF">OSB04_029402</name>
</gene>
<name>A0AA38SVX5_9ASTR</name>
<dbReference type="InterPro" id="IPR039537">
    <property type="entry name" value="Retrotran_Ty1/copia-like"/>
</dbReference>
<dbReference type="Gene3D" id="3.30.420.10">
    <property type="entry name" value="Ribonuclease H-like superfamily/Ribonuclease H"/>
    <property type="match status" value="1"/>
</dbReference>
<dbReference type="PANTHER" id="PTHR42648:SF21">
    <property type="entry name" value="CYSTEINE-RICH RLK (RECEPTOR-LIKE PROTEIN KINASE) 8"/>
    <property type="match status" value="1"/>
</dbReference>
<proteinExistence type="predicted"/>
<dbReference type="InterPro" id="IPR025724">
    <property type="entry name" value="GAG-pre-integrase_dom"/>
</dbReference>
<dbReference type="EMBL" id="JARYMX010000007">
    <property type="protein sequence ID" value="KAJ9542896.1"/>
    <property type="molecule type" value="Genomic_DNA"/>
</dbReference>
<accession>A0AA38SVX5</accession>
<reference evidence="2" key="1">
    <citation type="submission" date="2023-03" db="EMBL/GenBank/DDBJ databases">
        <title>Chromosome-scale reference genome and RAD-based genetic map of yellow starthistle (Centaurea solstitialis) reveal putative structural variation and QTLs associated with invader traits.</title>
        <authorList>
            <person name="Reatini B."/>
            <person name="Cang F.A."/>
            <person name="Jiang Q."/>
            <person name="Mckibben M.T.W."/>
            <person name="Barker M.S."/>
            <person name="Rieseberg L.H."/>
            <person name="Dlugosch K.M."/>
        </authorList>
    </citation>
    <scope>NUCLEOTIDE SEQUENCE</scope>
    <source>
        <strain evidence="2">CAN-66</strain>
        <tissue evidence="2">Leaf</tissue>
    </source>
</reference>
<evidence type="ECO:0000313" key="3">
    <source>
        <dbReference type="Proteomes" id="UP001172457"/>
    </source>
</evidence>
<keyword evidence="3" id="KW-1185">Reference proteome</keyword>
<dbReference type="Pfam" id="PF13976">
    <property type="entry name" value="gag_pre-integrs"/>
    <property type="match status" value="1"/>
</dbReference>
<evidence type="ECO:0000259" key="1">
    <source>
        <dbReference type="Pfam" id="PF13976"/>
    </source>
</evidence>
<dbReference type="GO" id="GO:0003676">
    <property type="term" value="F:nucleic acid binding"/>
    <property type="evidence" value="ECO:0007669"/>
    <property type="project" value="InterPro"/>
</dbReference>
<dbReference type="Proteomes" id="UP001172457">
    <property type="component" value="Chromosome 7"/>
</dbReference>
<feature type="domain" description="GAG-pre-integrase" evidence="1">
    <location>
        <begin position="44"/>
        <end position="107"/>
    </location>
</feature>
<sequence>MTQNWFHFDTIFPLFNDSECIILSPEFKIVDESMILLRTPRKDNVYCLDLENVSSNSSLKCLFSKASSNELSFWHKRTCHMNFKNMNKLVKNNLVKGLPQKEFSCDDHCLLHTDLFGPTNVISIGKKSYYLVIVDDYSRFSWVFFLRTKERSRDSEESSLYIGDSGHSITNNYRKLSKAATLQDPHMVMLSCFLSQVEPKRPMML</sequence>
<dbReference type="InterPro" id="IPR036397">
    <property type="entry name" value="RNaseH_sf"/>
</dbReference>